<dbReference type="GO" id="GO:0046872">
    <property type="term" value="F:metal ion binding"/>
    <property type="evidence" value="ECO:0007669"/>
    <property type="project" value="UniProtKB-UniRule"/>
</dbReference>
<dbReference type="EC" id="2.7.1.23" evidence="6"/>
<dbReference type="Proteomes" id="UP000824238">
    <property type="component" value="Unassembled WGS sequence"/>
</dbReference>
<evidence type="ECO:0000256" key="6">
    <source>
        <dbReference type="HAMAP-Rule" id="MF_00361"/>
    </source>
</evidence>
<keyword evidence="1 6" id="KW-0808">Transferase</keyword>
<sequence length="280" mass="30077">MKKIVLAPNPYRDRGLVLTNRAKELLELDGRETVVSPVFVDVPGDSNMVPLRRAAEEAELIISFGGDGTFLHVARQTLGMRIPLLGVNVGTKGFMAGLEPEDIELVRRAAAGGYRQSLRMMLDIELHRADGEVVRDCALNDAVVKSDVNCIGLTVRADDTEITDFAGDGVIIATPTGSTAYSMSAGGPIVEPEAANIIVTPICAHIMAAKSFVLSPERTVTVIPERLRGRRAVLSVDGSEGLVLGSGDEVRARWSGNTLIMADMEVRSFYDTALSKLTRA</sequence>
<name>A0A9D1DMW2_9FIRM</name>
<keyword evidence="3 6" id="KW-0521">NADP</keyword>
<evidence type="ECO:0000256" key="5">
    <source>
        <dbReference type="ARBA" id="ARBA00047925"/>
    </source>
</evidence>
<dbReference type="PANTHER" id="PTHR20275">
    <property type="entry name" value="NAD KINASE"/>
    <property type="match status" value="1"/>
</dbReference>
<comment type="similarity">
    <text evidence="6">Belongs to the NAD kinase family.</text>
</comment>
<dbReference type="Gene3D" id="3.40.50.10330">
    <property type="entry name" value="Probable inorganic polyphosphate/atp-NAD kinase, domain 1"/>
    <property type="match status" value="1"/>
</dbReference>
<keyword evidence="6" id="KW-0067">ATP-binding</keyword>
<dbReference type="GO" id="GO:0005737">
    <property type="term" value="C:cytoplasm"/>
    <property type="evidence" value="ECO:0007669"/>
    <property type="project" value="UniProtKB-SubCell"/>
</dbReference>
<comment type="function">
    <text evidence="6">Involved in the regulation of the intracellular balance of NAD and NADP, and is a key enzyme in the biosynthesis of NADP. Catalyzes specifically the phosphorylation on 2'-hydroxyl of the adenosine moiety of NAD to yield NADP.</text>
</comment>
<feature type="active site" description="Proton acceptor" evidence="6">
    <location>
        <position position="67"/>
    </location>
</feature>
<comment type="caution">
    <text evidence="7">The sequence shown here is derived from an EMBL/GenBank/DDBJ whole genome shotgun (WGS) entry which is preliminary data.</text>
</comment>
<evidence type="ECO:0000256" key="2">
    <source>
        <dbReference type="ARBA" id="ARBA00022777"/>
    </source>
</evidence>
<dbReference type="InterPro" id="IPR002504">
    <property type="entry name" value="NADK"/>
</dbReference>
<dbReference type="InterPro" id="IPR016064">
    <property type="entry name" value="NAD/diacylglycerol_kinase_sf"/>
</dbReference>
<dbReference type="Pfam" id="PF01513">
    <property type="entry name" value="NAD_kinase"/>
    <property type="match status" value="1"/>
</dbReference>
<dbReference type="SUPFAM" id="SSF111331">
    <property type="entry name" value="NAD kinase/diacylglycerol kinase-like"/>
    <property type="match status" value="1"/>
</dbReference>
<dbReference type="HAMAP" id="MF_00361">
    <property type="entry name" value="NAD_kinase"/>
    <property type="match status" value="1"/>
</dbReference>
<reference evidence="7" key="2">
    <citation type="journal article" date="2021" name="PeerJ">
        <title>Extensive microbial diversity within the chicken gut microbiome revealed by metagenomics and culture.</title>
        <authorList>
            <person name="Gilroy R."/>
            <person name="Ravi A."/>
            <person name="Getino M."/>
            <person name="Pursley I."/>
            <person name="Horton D.L."/>
            <person name="Alikhan N.F."/>
            <person name="Baker D."/>
            <person name="Gharbi K."/>
            <person name="Hall N."/>
            <person name="Watson M."/>
            <person name="Adriaenssens E.M."/>
            <person name="Foster-Nyarko E."/>
            <person name="Jarju S."/>
            <person name="Secka A."/>
            <person name="Antonio M."/>
            <person name="Oren A."/>
            <person name="Chaudhuri R.R."/>
            <person name="La Ragione R."/>
            <person name="Hildebrand F."/>
            <person name="Pallen M.J."/>
        </authorList>
    </citation>
    <scope>NUCLEOTIDE SEQUENCE</scope>
    <source>
        <strain evidence="7">ChiGjej3B3-7149</strain>
    </source>
</reference>
<evidence type="ECO:0000256" key="4">
    <source>
        <dbReference type="ARBA" id="ARBA00023027"/>
    </source>
</evidence>
<comment type="caution">
    <text evidence="6">Lacks conserved residue(s) required for the propagation of feature annotation.</text>
</comment>
<dbReference type="Gene3D" id="2.60.200.30">
    <property type="entry name" value="Probable inorganic polyphosphate/atp-NAD kinase, domain 2"/>
    <property type="match status" value="1"/>
</dbReference>
<dbReference type="Pfam" id="PF20143">
    <property type="entry name" value="NAD_kinase_C"/>
    <property type="match status" value="1"/>
</dbReference>
<keyword evidence="2 6" id="KW-0418">Kinase</keyword>
<feature type="binding site" evidence="6">
    <location>
        <begin position="179"/>
        <end position="184"/>
    </location>
    <ligand>
        <name>NAD(+)</name>
        <dbReference type="ChEBI" id="CHEBI:57540"/>
    </ligand>
</feature>
<keyword evidence="4 6" id="KW-0520">NAD</keyword>
<evidence type="ECO:0000256" key="3">
    <source>
        <dbReference type="ARBA" id="ARBA00022857"/>
    </source>
</evidence>
<feature type="binding site" evidence="6">
    <location>
        <position position="168"/>
    </location>
    <ligand>
        <name>NAD(+)</name>
        <dbReference type="ChEBI" id="CHEBI:57540"/>
    </ligand>
</feature>
<keyword evidence="6" id="KW-0963">Cytoplasm</keyword>
<dbReference type="GO" id="GO:0051287">
    <property type="term" value="F:NAD binding"/>
    <property type="evidence" value="ECO:0007669"/>
    <property type="project" value="UniProtKB-ARBA"/>
</dbReference>
<proteinExistence type="inferred from homology"/>
<keyword evidence="6" id="KW-0547">Nucleotide-binding</keyword>
<reference evidence="7" key="1">
    <citation type="submission" date="2020-10" db="EMBL/GenBank/DDBJ databases">
        <authorList>
            <person name="Gilroy R."/>
        </authorList>
    </citation>
    <scope>NUCLEOTIDE SEQUENCE</scope>
    <source>
        <strain evidence="7">ChiGjej3B3-7149</strain>
    </source>
</reference>
<evidence type="ECO:0000256" key="1">
    <source>
        <dbReference type="ARBA" id="ARBA00022679"/>
    </source>
</evidence>
<evidence type="ECO:0000313" key="8">
    <source>
        <dbReference type="Proteomes" id="UP000824238"/>
    </source>
</evidence>
<dbReference type="GO" id="GO:0005524">
    <property type="term" value="F:ATP binding"/>
    <property type="evidence" value="ECO:0007669"/>
    <property type="project" value="UniProtKB-KW"/>
</dbReference>
<feature type="binding site" evidence="6">
    <location>
        <begin position="67"/>
        <end position="68"/>
    </location>
    <ligand>
        <name>NAD(+)</name>
        <dbReference type="ChEBI" id="CHEBI:57540"/>
    </ligand>
</feature>
<gene>
    <name evidence="6" type="primary">nadK</name>
    <name evidence="7" type="ORF">IAD36_09210</name>
</gene>
<accession>A0A9D1DMW2</accession>
<comment type="catalytic activity">
    <reaction evidence="5 6">
        <text>NAD(+) + ATP = ADP + NADP(+) + H(+)</text>
        <dbReference type="Rhea" id="RHEA:18629"/>
        <dbReference type="ChEBI" id="CHEBI:15378"/>
        <dbReference type="ChEBI" id="CHEBI:30616"/>
        <dbReference type="ChEBI" id="CHEBI:57540"/>
        <dbReference type="ChEBI" id="CHEBI:58349"/>
        <dbReference type="ChEBI" id="CHEBI:456216"/>
        <dbReference type="EC" id="2.7.1.23"/>
    </reaction>
</comment>
<dbReference type="GO" id="GO:0003951">
    <property type="term" value="F:NAD+ kinase activity"/>
    <property type="evidence" value="ECO:0007669"/>
    <property type="project" value="UniProtKB-UniRule"/>
</dbReference>
<dbReference type="GO" id="GO:0019674">
    <property type="term" value="P:NAD+ metabolic process"/>
    <property type="evidence" value="ECO:0007669"/>
    <property type="project" value="InterPro"/>
</dbReference>
<dbReference type="AlphaFoldDB" id="A0A9D1DMW2"/>
<dbReference type="EMBL" id="DVHH01000223">
    <property type="protein sequence ID" value="HIR55756.1"/>
    <property type="molecule type" value="Genomic_DNA"/>
</dbReference>
<protein>
    <recommendedName>
        <fullName evidence="6">NAD kinase</fullName>
        <ecNumber evidence="6">2.7.1.23</ecNumber>
    </recommendedName>
    <alternativeName>
        <fullName evidence="6">ATP-dependent NAD kinase</fullName>
    </alternativeName>
</protein>
<comment type="subcellular location">
    <subcellularLocation>
        <location evidence="6">Cytoplasm</location>
    </subcellularLocation>
</comment>
<organism evidence="7 8">
    <name type="scientific">Candidatus Scatomorpha intestinigallinarum</name>
    <dbReference type="NCBI Taxonomy" id="2840923"/>
    <lineage>
        <taxon>Bacteria</taxon>
        <taxon>Bacillati</taxon>
        <taxon>Bacillota</taxon>
        <taxon>Clostridia</taxon>
        <taxon>Eubacteriales</taxon>
        <taxon>Candidatus Scatomorpha</taxon>
    </lineage>
</organism>
<dbReference type="PANTHER" id="PTHR20275:SF0">
    <property type="entry name" value="NAD KINASE"/>
    <property type="match status" value="1"/>
</dbReference>
<dbReference type="GO" id="GO:0006741">
    <property type="term" value="P:NADP+ biosynthetic process"/>
    <property type="evidence" value="ECO:0007669"/>
    <property type="project" value="UniProtKB-UniRule"/>
</dbReference>
<comment type="cofactor">
    <cofactor evidence="6">
        <name>a divalent metal cation</name>
        <dbReference type="ChEBI" id="CHEBI:60240"/>
    </cofactor>
</comment>
<feature type="binding site" evidence="6">
    <location>
        <begin position="140"/>
        <end position="141"/>
    </location>
    <ligand>
        <name>NAD(+)</name>
        <dbReference type="ChEBI" id="CHEBI:57540"/>
    </ligand>
</feature>
<dbReference type="InterPro" id="IPR017438">
    <property type="entry name" value="ATP-NAD_kinase_N"/>
</dbReference>
<feature type="binding site" evidence="6">
    <location>
        <position position="72"/>
    </location>
    <ligand>
        <name>NAD(+)</name>
        <dbReference type="ChEBI" id="CHEBI:57540"/>
    </ligand>
</feature>
<dbReference type="InterPro" id="IPR017437">
    <property type="entry name" value="ATP-NAD_kinase_PpnK-typ_C"/>
</dbReference>
<evidence type="ECO:0000313" key="7">
    <source>
        <dbReference type="EMBL" id="HIR55756.1"/>
    </source>
</evidence>